<organism evidence="1 2">
    <name type="scientific">Xyrichtys novacula</name>
    <name type="common">Pearly razorfish</name>
    <name type="synonym">Hemipteronotus novacula</name>
    <dbReference type="NCBI Taxonomy" id="13765"/>
    <lineage>
        <taxon>Eukaryota</taxon>
        <taxon>Metazoa</taxon>
        <taxon>Chordata</taxon>
        <taxon>Craniata</taxon>
        <taxon>Vertebrata</taxon>
        <taxon>Euteleostomi</taxon>
        <taxon>Actinopterygii</taxon>
        <taxon>Neopterygii</taxon>
        <taxon>Teleostei</taxon>
        <taxon>Neoteleostei</taxon>
        <taxon>Acanthomorphata</taxon>
        <taxon>Eupercaria</taxon>
        <taxon>Labriformes</taxon>
        <taxon>Labridae</taxon>
        <taxon>Xyrichtys</taxon>
    </lineage>
</organism>
<gene>
    <name evidence="1" type="ORF">XNOV1_A034420</name>
</gene>
<reference evidence="1" key="1">
    <citation type="submission" date="2023-08" db="EMBL/GenBank/DDBJ databases">
        <authorList>
            <person name="Alioto T."/>
            <person name="Alioto T."/>
            <person name="Gomez Garrido J."/>
        </authorList>
    </citation>
    <scope>NUCLEOTIDE SEQUENCE</scope>
</reference>
<dbReference type="Proteomes" id="UP001178508">
    <property type="component" value="Chromosome 11"/>
</dbReference>
<protein>
    <submittedName>
        <fullName evidence="1">Uncharacterized protein</fullName>
    </submittedName>
</protein>
<dbReference type="AlphaFoldDB" id="A0AAV1G218"/>
<evidence type="ECO:0000313" key="1">
    <source>
        <dbReference type="EMBL" id="CAJ1067241.1"/>
    </source>
</evidence>
<name>A0AAV1G218_XYRNO</name>
<proteinExistence type="predicted"/>
<sequence length="60" mass="6821">MAICSPHVREQRPTWWQTIGEGEGLEPEPRSRRTGINLQRLEEQNSHKHILGACAGTLLM</sequence>
<evidence type="ECO:0000313" key="2">
    <source>
        <dbReference type="Proteomes" id="UP001178508"/>
    </source>
</evidence>
<accession>A0AAV1G218</accession>
<keyword evidence="2" id="KW-1185">Reference proteome</keyword>
<dbReference type="EMBL" id="OY660874">
    <property type="protein sequence ID" value="CAJ1067241.1"/>
    <property type="molecule type" value="Genomic_DNA"/>
</dbReference>